<accession>A0AB39L0I6</accession>
<proteinExistence type="predicted"/>
<dbReference type="RefSeq" id="WP_369045148.1">
    <property type="nucleotide sequence ID" value="NZ_CP163302.1"/>
</dbReference>
<dbReference type="KEGG" id="spue:AB5L97_14375"/>
<organism evidence="1">
    <name type="scientific">Sinomonas puerhi</name>
    <dbReference type="NCBI Taxonomy" id="3238584"/>
    <lineage>
        <taxon>Bacteria</taxon>
        <taxon>Bacillati</taxon>
        <taxon>Actinomycetota</taxon>
        <taxon>Actinomycetes</taxon>
        <taxon>Micrococcales</taxon>
        <taxon>Micrococcaceae</taxon>
        <taxon>Sinomonas</taxon>
    </lineage>
</organism>
<protein>
    <submittedName>
        <fullName evidence="1">Uncharacterized protein</fullName>
    </submittedName>
</protein>
<reference evidence="1" key="1">
    <citation type="submission" date="2024-07" db="EMBL/GenBank/DDBJ databases">
        <authorList>
            <person name="fu j."/>
        </authorList>
    </citation>
    <scope>NUCLEOTIDE SEQUENCE</scope>
    <source>
        <strain evidence="1">P10A9</strain>
    </source>
</reference>
<name>A0AB39L0I6_9MICC</name>
<evidence type="ECO:0000313" key="1">
    <source>
        <dbReference type="EMBL" id="XDP44450.1"/>
    </source>
</evidence>
<gene>
    <name evidence="1" type="ORF">AB5L97_14375</name>
</gene>
<dbReference type="AlphaFoldDB" id="A0AB39L0I6"/>
<sequence length="90" mass="10144">MAKYVLNPHGVVHSLTEADYDNYLTEWVDGRPYLKHGYTELTEAEAKTRHPQLFGAPDPAVLKHQTVEELARAAQRQRLESEILGNGTAE</sequence>
<dbReference type="EMBL" id="CP163302">
    <property type="protein sequence ID" value="XDP44450.1"/>
    <property type="molecule type" value="Genomic_DNA"/>
</dbReference>